<dbReference type="PANTHER" id="PTHR43454:SF1">
    <property type="entry name" value="GLYCERALDEHYDE 3-PHOSPHATE DEHYDROGENASE NAD(P) BINDING DOMAIN-CONTAINING PROTEIN"/>
    <property type="match status" value="1"/>
</dbReference>
<dbReference type="InterPro" id="IPR020829">
    <property type="entry name" value="GlycerAld_3-P_DH_cat"/>
</dbReference>
<feature type="domain" description="Glyceraldehyde 3-phosphate dehydrogenase NAD(P) binding" evidence="2">
    <location>
        <begin position="139"/>
        <end position="300"/>
    </location>
</feature>
<dbReference type="SUPFAM" id="SSF51735">
    <property type="entry name" value="NAD(P)-binding Rossmann-fold domains"/>
    <property type="match status" value="1"/>
</dbReference>
<keyword evidence="1" id="KW-0560">Oxidoreductase</keyword>
<accession>A0A381QPR1</accession>
<evidence type="ECO:0000259" key="2">
    <source>
        <dbReference type="SMART" id="SM00846"/>
    </source>
</evidence>
<gene>
    <name evidence="3" type="ORF">METZ01_LOCUS34209</name>
</gene>
<name>A0A381QPR1_9ZZZZ</name>
<dbReference type="CDD" id="cd05214">
    <property type="entry name" value="GAPDH_I_N"/>
    <property type="match status" value="1"/>
</dbReference>
<organism evidence="3">
    <name type="scientific">marine metagenome</name>
    <dbReference type="NCBI Taxonomy" id="408172"/>
    <lineage>
        <taxon>unclassified sequences</taxon>
        <taxon>metagenomes</taxon>
        <taxon>ecological metagenomes</taxon>
    </lineage>
</organism>
<dbReference type="GO" id="GO:0016620">
    <property type="term" value="F:oxidoreductase activity, acting on the aldehyde or oxo group of donors, NAD or NADP as acceptor"/>
    <property type="evidence" value="ECO:0007669"/>
    <property type="project" value="InterPro"/>
</dbReference>
<dbReference type="Pfam" id="PF00044">
    <property type="entry name" value="Gp_dh_N"/>
    <property type="match status" value="1"/>
</dbReference>
<dbReference type="GO" id="GO:0051287">
    <property type="term" value="F:NAD binding"/>
    <property type="evidence" value="ECO:0007669"/>
    <property type="project" value="InterPro"/>
</dbReference>
<reference evidence="3" key="1">
    <citation type="submission" date="2018-05" db="EMBL/GenBank/DDBJ databases">
        <authorList>
            <person name="Lanie J.A."/>
            <person name="Ng W.-L."/>
            <person name="Kazmierczak K.M."/>
            <person name="Andrzejewski T.M."/>
            <person name="Davidsen T.M."/>
            <person name="Wayne K.J."/>
            <person name="Tettelin H."/>
            <person name="Glass J.I."/>
            <person name="Rusch D."/>
            <person name="Podicherti R."/>
            <person name="Tsui H.-C.T."/>
            <person name="Winkler M.E."/>
        </authorList>
    </citation>
    <scope>NUCLEOTIDE SEQUENCE</scope>
</reference>
<dbReference type="PANTHER" id="PTHR43454">
    <property type="entry name" value="GLYCERALDEHYDE-3-PHOSPHATE DEHYDROGENASE"/>
    <property type="match status" value="1"/>
</dbReference>
<dbReference type="Gene3D" id="3.40.50.720">
    <property type="entry name" value="NAD(P)-binding Rossmann-like Domain"/>
    <property type="match status" value="1"/>
</dbReference>
<dbReference type="InterPro" id="IPR020828">
    <property type="entry name" value="GlycerAld_3-P_DH_NAD(P)-bd"/>
</dbReference>
<dbReference type="SUPFAM" id="SSF55347">
    <property type="entry name" value="Glyceraldehyde-3-phosphate dehydrogenase-like, C-terminal domain"/>
    <property type="match status" value="1"/>
</dbReference>
<evidence type="ECO:0000313" key="3">
    <source>
        <dbReference type="EMBL" id="SUZ81355.1"/>
    </source>
</evidence>
<evidence type="ECO:0000256" key="1">
    <source>
        <dbReference type="ARBA" id="ARBA00023002"/>
    </source>
</evidence>
<dbReference type="InterPro" id="IPR020831">
    <property type="entry name" value="GlycerAld/Erythrose_P_DH"/>
</dbReference>
<dbReference type="CDD" id="cd18126">
    <property type="entry name" value="GAPDH_I_C"/>
    <property type="match status" value="1"/>
</dbReference>
<dbReference type="Pfam" id="PF02800">
    <property type="entry name" value="Gp_dh_C"/>
    <property type="match status" value="1"/>
</dbReference>
<dbReference type="EMBL" id="UINC01001464">
    <property type="protein sequence ID" value="SUZ81355.1"/>
    <property type="molecule type" value="Genomic_DNA"/>
</dbReference>
<dbReference type="PROSITE" id="PS00071">
    <property type="entry name" value="GAPDH"/>
    <property type="match status" value="1"/>
</dbReference>
<dbReference type="InterPro" id="IPR020830">
    <property type="entry name" value="GlycerAld_3-P_DH_AS"/>
</dbReference>
<protein>
    <recommendedName>
        <fullName evidence="2">Glyceraldehyde 3-phosphate dehydrogenase NAD(P) binding domain-containing protein</fullName>
    </recommendedName>
</protein>
<sequence length="491" mass="54483">MATDQPDKRKRSNLPLDTFGDFQYRQALAEEMLAIIGRLYRENVHLMLYGKLLVNLSISEIMQAHRFVRETENNELSEFETYQVITSLSSLELGPSEVDIGIIAAAYLFDSKDLTIEEFVVDSVKDLVGKKGSVLEDAQDVVLYGFGRIGRLLARLLVEDSGGGDNLRLRAIVVRKSGQDDLIKRANLLRTDSVHGPFKGTVRVEEKEEQLVVNGSEIKIIYADQPDSIDYTKHGIKKALLIDNTGVWRDKKSLNRHLKSKGIDKVLLTAPAKGKIKNIVHGINNAVVGTKDNILGAASCTTNAIVPVLKVLNDEFGIISGHIETVHSYTNDQNLLDNFHGKSRRGRSAALNLVITETGAGEAVGQILPELEGRLTANAIRVPTPNVSLAIMKLNLGKELKASELNDFLRQIAFHSSYKDQIDFTNSSETVSSDFVGNRYAGIIDSAATICNKDHAILYVWYDNEFGYTVQLLGLAKEMVGLTYKRYPDYR</sequence>
<dbReference type="AlphaFoldDB" id="A0A381QPR1"/>
<dbReference type="SMART" id="SM00846">
    <property type="entry name" value="Gp_dh_N"/>
    <property type="match status" value="1"/>
</dbReference>
<proteinExistence type="predicted"/>
<dbReference type="NCBIfam" id="NF006139">
    <property type="entry name" value="PRK08289.1"/>
    <property type="match status" value="1"/>
</dbReference>
<dbReference type="PRINTS" id="PR00078">
    <property type="entry name" value="G3PDHDRGNASE"/>
</dbReference>
<dbReference type="Gene3D" id="3.30.360.10">
    <property type="entry name" value="Dihydrodipicolinate Reductase, domain 2"/>
    <property type="match status" value="1"/>
</dbReference>
<dbReference type="InterPro" id="IPR036291">
    <property type="entry name" value="NAD(P)-bd_dom_sf"/>
</dbReference>